<evidence type="ECO:0000313" key="2">
    <source>
        <dbReference type="Proteomes" id="UP000251241"/>
    </source>
</evidence>
<accession>A0A2X2L902</accession>
<organism evidence="1 2">
    <name type="scientific">Sphingobacterium multivorum</name>
    <dbReference type="NCBI Taxonomy" id="28454"/>
    <lineage>
        <taxon>Bacteria</taxon>
        <taxon>Pseudomonadati</taxon>
        <taxon>Bacteroidota</taxon>
        <taxon>Sphingobacteriia</taxon>
        <taxon>Sphingobacteriales</taxon>
        <taxon>Sphingobacteriaceae</taxon>
        <taxon>Sphingobacterium</taxon>
    </lineage>
</organism>
<name>A0A2X2L902_SPHMU</name>
<dbReference type="InterPro" id="IPR051395">
    <property type="entry name" value="Cytochrome_c_Peroxidase/MauG"/>
</dbReference>
<reference evidence="1 2" key="1">
    <citation type="submission" date="2018-06" db="EMBL/GenBank/DDBJ databases">
        <authorList>
            <consortium name="Pathogen Informatics"/>
            <person name="Doyle S."/>
        </authorList>
    </citation>
    <scope>NUCLEOTIDE SEQUENCE [LARGE SCALE GENOMIC DNA]</scope>
    <source>
        <strain evidence="1 2">NCTC11343</strain>
    </source>
</reference>
<dbReference type="SUPFAM" id="SSF46626">
    <property type="entry name" value="Cytochrome c"/>
    <property type="match status" value="1"/>
</dbReference>
<dbReference type="Gene3D" id="1.10.760.10">
    <property type="entry name" value="Cytochrome c-like domain"/>
    <property type="match status" value="1"/>
</dbReference>
<dbReference type="Proteomes" id="UP000251241">
    <property type="component" value="Unassembled WGS sequence"/>
</dbReference>
<dbReference type="EMBL" id="UAUU01000008">
    <property type="protein sequence ID" value="SPZ85710.1"/>
    <property type="molecule type" value="Genomic_DNA"/>
</dbReference>
<keyword evidence="1" id="KW-0560">Oxidoreductase</keyword>
<evidence type="ECO:0000313" key="1">
    <source>
        <dbReference type="EMBL" id="SPZ85710.1"/>
    </source>
</evidence>
<keyword evidence="1" id="KW-0575">Peroxidase</keyword>
<dbReference type="AlphaFoldDB" id="A0A2X2L902"/>
<dbReference type="RefSeq" id="WP_256603360.1">
    <property type="nucleotide sequence ID" value="NZ_UAUU01000008.1"/>
</dbReference>
<dbReference type="GO" id="GO:0009055">
    <property type="term" value="F:electron transfer activity"/>
    <property type="evidence" value="ECO:0007669"/>
    <property type="project" value="InterPro"/>
</dbReference>
<dbReference type="Pfam" id="PF21419">
    <property type="entry name" value="RoxA-like_Cyt-c"/>
    <property type="match status" value="1"/>
</dbReference>
<dbReference type="GO" id="GO:0020037">
    <property type="term" value="F:heme binding"/>
    <property type="evidence" value="ECO:0007669"/>
    <property type="project" value="InterPro"/>
</dbReference>
<dbReference type="InterPro" id="IPR036909">
    <property type="entry name" value="Cyt_c-like_dom_sf"/>
</dbReference>
<protein>
    <submittedName>
        <fullName evidence="1">Cytochrome c551 peroxidase</fullName>
        <ecNumber evidence="1">1.11.1.5</ecNumber>
    </submittedName>
</protein>
<dbReference type="GO" id="GO:0004130">
    <property type="term" value="F:cytochrome-c peroxidase activity"/>
    <property type="evidence" value="ECO:0007669"/>
    <property type="project" value="UniProtKB-EC"/>
</dbReference>
<sequence length="109" mass="12166">MPLPAKVPWTMVALRQQDWKQTKVNFRTPGLRNVIHTAPYLHNGSISSLSELINLLSQGMPQKTGQQINGTLSPHIQNVRLSSKEQENILAFLESLSSVPSKTERPVLP</sequence>
<dbReference type="EC" id="1.11.1.5" evidence="1"/>
<dbReference type="PANTHER" id="PTHR30600">
    <property type="entry name" value="CYTOCHROME C PEROXIDASE-RELATED"/>
    <property type="match status" value="1"/>
</dbReference>
<proteinExistence type="predicted"/>
<gene>
    <name evidence="1" type="primary">ccpA_5</name>
    <name evidence="1" type="ORF">NCTC11343_02272</name>
</gene>